<dbReference type="AlphaFoldDB" id="A0A8J5RJV6"/>
<dbReference type="Proteomes" id="UP000729913">
    <property type="component" value="Unassembled WGS sequence"/>
</dbReference>
<evidence type="ECO:0000259" key="4">
    <source>
        <dbReference type="PROSITE" id="PS50097"/>
    </source>
</evidence>
<dbReference type="EMBL" id="JAAOIC020000016">
    <property type="protein sequence ID" value="KAG8041484.1"/>
    <property type="molecule type" value="Genomic_DNA"/>
</dbReference>
<comment type="caution">
    <text evidence="5">The sequence shown here is derived from an EMBL/GenBank/DDBJ whole genome shotgun (WGS) entry which is preliminary data.</text>
</comment>
<evidence type="ECO:0000256" key="2">
    <source>
        <dbReference type="ARBA" id="ARBA00022737"/>
    </source>
</evidence>
<sequence>MLRKMEAKVNLNSDEGKEDMEVGLLATYGGRCMSTQAMQSLYDLRRNNLFCDAIIRLEDGGVFPIHRAILSACSTYFRTLFTTSLYTEEKTDVLVPGVQSDMMNHLLEYAYLRYLDVNHKNVCQLLVTANYLCIFGILDLCQNYLKENLTPENCIGVLRFAREHFCQPLESDAHTFVMRHFIEVAVKSKEIIQLTFEEIQPLIGTDELNVKNEECVWEFVIRWIDHDPQNRRRYIKDLMRTIRLGLLDTQYFLEKVKDHPYVTGVEECRPIIIETLRFLYDLDMITQKDGELDTPEIARPRIPHEILAYHGAAVIGFNMYIVGGLNGVEYLNSCRCFNAVTKIWREIAPMNSRRCYASVAVLNDIIYAIGGYDGLERFKTAERYNYKDNQWSFIAPMNVRRSDASATALNNKIWITGGFNGEECINSAEYYDPDTNQWTMIAPMKSWRSGLSCIAYHVQSSLHLLTMSIKFRNENRVWKNFIGHMKKRVVFLRKCADNDLINPVIDEKCSQNRVWQELCIDKYNLQQWLEHIYHAIPSIAILKIGKSVCELENNDQNDWKKVFSFYKNWIKYTDFRTMNNVSKSHEISFTNIEILSSATWAGIFLKAENYSGGPIQFNNEDTDFVKDLTFWNINPDQKLIIGITTDNSQLICWNFESRQILGADAFDNSHHIFSMNKSSLFIITDNLEMTAVKFIVDLEGALDEVIAQDTFIINFPRKLSFFGFEIIEISAHDKIVSIVRRKDRIVELIQLQIQFDNPEDNENFYFSFFNAKKFFLLNVDENTPITCHVALNKFLLFSHGSSLFVYLIKEPNIKNRNKTSIWAYDSNITSIKMFIDVILLGFENELQIEDHAIRNIHIDTIDDKPYIFVATDYNIGRLLIPEY</sequence>
<dbReference type="InterPro" id="IPR006652">
    <property type="entry name" value="Kelch_1"/>
</dbReference>
<feature type="domain" description="BTB" evidence="4">
    <location>
        <begin position="51"/>
        <end position="119"/>
    </location>
</feature>
<dbReference type="SMART" id="SM00225">
    <property type="entry name" value="BTB"/>
    <property type="match status" value="1"/>
</dbReference>
<evidence type="ECO:0000313" key="6">
    <source>
        <dbReference type="Proteomes" id="UP000729913"/>
    </source>
</evidence>
<dbReference type="PANTHER" id="PTHR24412:SF172">
    <property type="entry name" value="KELCH-LIKE PROTEIN 10"/>
    <property type="match status" value="1"/>
</dbReference>
<dbReference type="PROSITE" id="PS50097">
    <property type="entry name" value="BTB"/>
    <property type="match status" value="1"/>
</dbReference>
<dbReference type="OrthoDB" id="191037at2759"/>
<evidence type="ECO:0000256" key="3">
    <source>
        <dbReference type="ARBA" id="ARBA00023203"/>
    </source>
</evidence>
<dbReference type="InterPro" id="IPR011705">
    <property type="entry name" value="BACK"/>
</dbReference>
<proteinExistence type="predicted"/>
<gene>
    <name evidence="5" type="ORF">G9C98_002777</name>
</gene>
<keyword evidence="6" id="KW-1185">Reference proteome</keyword>
<keyword evidence="1" id="KW-0880">Kelch repeat</keyword>
<accession>A0A8J5RJV6</accession>
<reference evidence="5" key="2">
    <citation type="submission" date="2021-04" db="EMBL/GenBank/DDBJ databases">
        <title>Genome-wide patterns of bracovirus chromosomal integration into multiple host tissues during parasitism.</title>
        <authorList>
            <person name="Chebbi M.A.C."/>
        </authorList>
    </citation>
    <scope>NUCLEOTIDE SEQUENCE</scope>
    <source>
        <tissue evidence="5">Whole body</tissue>
    </source>
</reference>
<evidence type="ECO:0000313" key="5">
    <source>
        <dbReference type="EMBL" id="KAG8041484.1"/>
    </source>
</evidence>
<keyword evidence="3" id="KW-0009">Actin-binding</keyword>
<evidence type="ECO:0000256" key="1">
    <source>
        <dbReference type="ARBA" id="ARBA00022441"/>
    </source>
</evidence>
<reference evidence="5" key="1">
    <citation type="submission" date="2020-03" db="EMBL/GenBank/DDBJ databases">
        <authorList>
            <person name="Chebbi M.A."/>
            <person name="Drezen J.M."/>
        </authorList>
    </citation>
    <scope>NUCLEOTIDE SEQUENCE</scope>
    <source>
        <tissue evidence="5">Whole body</tissue>
    </source>
</reference>
<dbReference type="Pfam" id="PF00651">
    <property type="entry name" value="BTB"/>
    <property type="match status" value="1"/>
</dbReference>
<dbReference type="Pfam" id="PF01344">
    <property type="entry name" value="Kelch_1"/>
    <property type="match status" value="3"/>
</dbReference>
<name>A0A8J5RJV6_9HYME</name>
<dbReference type="PANTHER" id="PTHR24412">
    <property type="entry name" value="KELCH PROTEIN"/>
    <property type="match status" value="1"/>
</dbReference>
<dbReference type="Pfam" id="PF07707">
    <property type="entry name" value="BACK"/>
    <property type="match status" value="1"/>
</dbReference>
<keyword evidence="2" id="KW-0677">Repeat</keyword>
<organism evidence="5 6">
    <name type="scientific">Cotesia typhae</name>
    <dbReference type="NCBI Taxonomy" id="2053667"/>
    <lineage>
        <taxon>Eukaryota</taxon>
        <taxon>Metazoa</taxon>
        <taxon>Ecdysozoa</taxon>
        <taxon>Arthropoda</taxon>
        <taxon>Hexapoda</taxon>
        <taxon>Insecta</taxon>
        <taxon>Pterygota</taxon>
        <taxon>Neoptera</taxon>
        <taxon>Endopterygota</taxon>
        <taxon>Hymenoptera</taxon>
        <taxon>Apocrita</taxon>
        <taxon>Ichneumonoidea</taxon>
        <taxon>Braconidae</taxon>
        <taxon>Microgastrinae</taxon>
        <taxon>Cotesia</taxon>
    </lineage>
</organism>
<dbReference type="GO" id="GO:0003779">
    <property type="term" value="F:actin binding"/>
    <property type="evidence" value="ECO:0007669"/>
    <property type="project" value="UniProtKB-KW"/>
</dbReference>
<dbReference type="FunFam" id="1.25.40.420:FF:000001">
    <property type="entry name" value="Kelch-like family member 12"/>
    <property type="match status" value="1"/>
</dbReference>
<dbReference type="CDD" id="cd18450">
    <property type="entry name" value="BACK_KLHL10"/>
    <property type="match status" value="1"/>
</dbReference>
<dbReference type="SMART" id="SM00875">
    <property type="entry name" value="BACK"/>
    <property type="match status" value="1"/>
</dbReference>
<dbReference type="InterPro" id="IPR000210">
    <property type="entry name" value="BTB/POZ_dom"/>
</dbReference>
<dbReference type="SMART" id="SM00612">
    <property type="entry name" value="Kelch"/>
    <property type="match status" value="3"/>
</dbReference>
<protein>
    <recommendedName>
        <fullName evidence="4">BTB domain-containing protein</fullName>
    </recommendedName>
</protein>